<evidence type="ECO:0000256" key="12">
    <source>
        <dbReference type="ARBA" id="ARBA00023180"/>
    </source>
</evidence>
<dbReference type="Proteomes" id="UP001497516">
    <property type="component" value="Chromosome 10"/>
</dbReference>
<evidence type="ECO:0000256" key="3">
    <source>
        <dbReference type="ARBA" id="ARBA00008773"/>
    </source>
</evidence>
<comment type="subcellular location">
    <subcellularLocation>
        <location evidence="2">Cell membrane</location>
        <topology evidence="2">Lipid-anchor</topology>
        <topology evidence="2">GPI-anchor</topology>
    </subcellularLocation>
</comment>
<keyword evidence="6" id="KW-0336">GPI-anchor</keyword>
<dbReference type="EC" id="3.2.1.39" evidence="4"/>
<evidence type="ECO:0000256" key="6">
    <source>
        <dbReference type="ARBA" id="ARBA00022622"/>
    </source>
</evidence>
<dbReference type="SUPFAM" id="SSF51445">
    <property type="entry name" value="(Trans)glycosidases"/>
    <property type="match status" value="1"/>
</dbReference>
<dbReference type="Pfam" id="PF00332">
    <property type="entry name" value="Glyco_hydro_17"/>
    <property type="match status" value="1"/>
</dbReference>
<evidence type="ECO:0000256" key="16">
    <source>
        <dbReference type="ARBA" id="ARBA00033417"/>
    </source>
</evidence>
<keyword evidence="13" id="KW-0449">Lipoprotein</keyword>
<evidence type="ECO:0000256" key="13">
    <source>
        <dbReference type="ARBA" id="ARBA00023288"/>
    </source>
</evidence>
<dbReference type="GO" id="GO:0005975">
    <property type="term" value="P:carbohydrate metabolic process"/>
    <property type="evidence" value="ECO:0007669"/>
    <property type="project" value="InterPro"/>
</dbReference>
<feature type="domain" description="X8" evidence="20">
    <location>
        <begin position="392"/>
        <end position="475"/>
    </location>
</feature>
<keyword evidence="9" id="KW-0611">Plant defense</keyword>
<dbReference type="FunFam" id="3.20.20.80:FF:000008">
    <property type="entry name" value="Glucan endo-1,3-beta-glucosidase 5"/>
    <property type="match status" value="1"/>
</dbReference>
<sequence length="508" mass="56559">MMEGSRSGSELYFFFFFATLFSLLLLLLCFGGTAAADYYGGRGSNIGVNWGTMSTHQLPPERVVEMLVANKFPKLKLFEFDEQIMTALLETDIEVMLAIPNYMLRTMAEDRHAAKAWVEANVTDWCFHGGVNVKYVAVGNEPFLQTYNGTFDKYTLPALRNIQNALNKAGVGHKVKATVPFNADVYNSPESDQVPSAGDFRPEVKDLTLEIIQFLHSNDAPFTVNIYPFLSLYGNPYFPVDFAFFDDATNTNKPIKDGDLLYTNVFDANFDTLVWSLTKSGYPDMPIIVGEVGWPTDGDLHATVENAKRFNQGLLKHIVDGNGTPARPVNKIEVFLFSLIDENGKSVAPGNFERHWGIFEYDGKPKYELDLNGYGEDTGLIAVDGVNYMERRWCVLRPDAIDLSDLSKSMDYACGLSDCTALEYGCSCNHLSVAGNASYAFNMYYQMNGQKDWGCDFSGLGLITMEDPSDGDCLFPVMIADVGSGATAVVLRVWWRVLVLVLIVMMML</sequence>
<evidence type="ECO:0000256" key="11">
    <source>
        <dbReference type="ARBA" id="ARBA00023157"/>
    </source>
</evidence>
<dbReference type="AlphaFoldDB" id="A0AAV2CV17"/>
<evidence type="ECO:0000256" key="8">
    <source>
        <dbReference type="ARBA" id="ARBA00022801"/>
    </source>
</evidence>
<dbReference type="InterPro" id="IPR012946">
    <property type="entry name" value="X8"/>
</dbReference>
<dbReference type="Gene3D" id="3.20.20.80">
    <property type="entry name" value="Glycosidases"/>
    <property type="match status" value="1"/>
</dbReference>
<evidence type="ECO:0000256" key="17">
    <source>
        <dbReference type="RuleBase" id="RU004335"/>
    </source>
</evidence>
<keyword evidence="12" id="KW-0325">Glycoprotein</keyword>
<accession>A0AAV2CV17</accession>
<dbReference type="Pfam" id="PF07983">
    <property type="entry name" value="X8"/>
    <property type="match status" value="1"/>
</dbReference>
<dbReference type="GO" id="GO:0098552">
    <property type="term" value="C:side of membrane"/>
    <property type="evidence" value="ECO:0007669"/>
    <property type="project" value="UniProtKB-KW"/>
</dbReference>
<dbReference type="GO" id="GO:0006952">
    <property type="term" value="P:defense response"/>
    <property type="evidence" value="ECO:0007669"/>
    <property type="project" value="UniProtKB-KW"/>
</dbReference>
<comment type="similarity">
    <text evidence="3 17">Belongs to the glycosyl hydrolase 17 family.</text>
</comment>
<evidence type="ECO:0000256" key="18">
    <source>
        <dbReference type="RuleBase" id="RU004336"/>
    </source>
</evidence>
<reference evidence="21 22" key="1">
    <citation type="submission" date="2024-04" db="EMBL/GenBank/DDBJ databases">
        <authorList>
            <person name="Fracassetti M."/>
        </authorList>
    </citation>
    <scope>NUCLEOTIDE SEQUENCE [LARGE SCALE GENOMIC DNA]</scope>
</reference>
<evidence type="ECO:0000313" key="22">
    <source>
        <dbReference type="Proteomes" id="UP001497516"/>
    </source>
</evidence>
<gene>
    <name evidence="21" type="ORF">LTRI10_LOCUS6904</name>
</gene>
<keyword evidence="8 18" id="KW-0378">Hydrolase</keyword>
<keyword evidence="14 18" id="KW-0326">Glycosidase</keyword>
<dbReference type="Gene3D" id="1.20.58.1040">
    <property type="match status" value="1"/>
</dbReference>
<organism evidence="21 22">
    <name type="scientific">Linum trigynum</name>
    <dbReference type="NCBI Taxonomy" id="586398"/>
    <lineage>
        <taxon>Eukaryota</taxon>
        <taxon>Viridiplantae</taxon>
        <taxon>Streptophyta</taxon>
        <taxon>Embryophyta</taxon>
        <taxon>Tracheophyta</taxon>
        <taxon>Spermatophyta</taxon>
        <taxon>Magnoliopsida</taxon>
        <taxon>eudicotyledons</taxon>
        <taxon>Gunneridae</taxon>
        <taxon>Pentapetalae</taxon>
        <taxon>rosids</taxon>
        <taxon>fabids</taxon>
        <taxon>Malpighiales</taxon>
        <taxon>Linaceae</taxon>
        <taxon>Linum</taxon>
    </lineage>
</organism>
<evidence type="ECO:0000256" key="2">
    <source>
        <dbReference type="ARBA" id="ARBA00004609"/>
    </source>
</evidence>
<dbReference type="GO" id="GO:0005886">
    <property type="term" value="C:plasma membrane"/>
    <property type="evidence" value="ECO:0007669"/>
    <property type="project" value="UniProtKB-SubCell"/>
</dbReference>
<protein>
    <recommendedName>
        <fullName evidence="4">glucan endo-1,3-beta-D-glucosidase</fullName>
        <ecNumber evidence="4">3.2.1.39</ecNumber>
    </recommendedName>
    <alternativeName>
        <fullName evidence="15">(1-&gt;3)-beta-glucan endohydrolase</fullName>
    </alternativeName>
    <alternativeName>
        <fullName evidence="16">Beta-1,3-endoglucanase</fullName>
    </alternativeName>
</protein>
<keyword evidence="5" id="KW-1003">Cell membrane</keyword>
<dbReference type="InterPro" id="IPR044965">
    <property type="entry name" value="Glyco_hydro_17_plant"/>
</dbReference>
<feature type="signal peptide" evidence="19">
    <location>
        <begin position="1"/>
        <end position="35"/>
    </location>
</feature>
<dbReference type="InterPro" id="IPR000490">
    <property type="entry name" value="Glyco_hydro_17"/>
</dbReference>
<keyword evidence="11" id="KW-1015">Disulfide bond</keyword>
<evidence type="ECO:0000256" key="14">
    <source>
        <dbReference type="ARBA" id="ARBA00023295"/>
    </source>
</evidence>
<evidence type="ECO:0000256" key="19">
    <source>
        <dbReference type="SAM" id="SignalP"/>
    </source>
</evidence>
<evidence type="ECO:0000256" key="15">
    <source>
        <dbReference type="ARBA" id="ARBA00033335"/>
    </source>
</evidence>
<dbReference type="PANTHER" id="PTHR32227">
    <property type="entry name" value="GLUCAN ENDO-1,3-BETA-GLUCOSIDASE BG1-RELATED-RELATED"/>
    <property type="match status" value="1"/>
</dbReference>
<evidence type="ECO:0000256" key="1">
    <source>
        <dbReference type="ARBA" id="ARBA00000382"/>
    </source>
</evidence>
<dbReference type="EMBL" id="OZ034814">
    <property type="protein sequence ID" value="CAL1359416.1"/>
    <property type="molecule type" value="Genomic_DNA"/>
</dbReference>
<dbReference type="InterPro" id="IPR017853">
    <property type="entry name" value="GH"/>
</dbReference>
<evidence type="ECO:0000256" key="7">
    <source>
        <dbReference type="ARBA" id="ARBA00022729"/>
    </source>
</evidence>
<feature type="chain" id="PRO_5043382400" description="glucan endo-1,3-beta-D-glucosidase" evidence="19">
    <location>
        <begin position="36"/>
        <end position="508"/>
    </location>
</feature>
<evidence type="ECO:0000256" key="10">
    <source>
        <dbReference type="ARBA" id="ARBA00023136"/>
    </source>
</evidence>
<evidence type="ECO:0000256" key="9">
    <source>
        <dbReference type="ARBA" id="ARBA00022821"/>
    </source>
</evidence>
<dbReference type="PROSITE" id="PS00587">
    <property type="entry name" value="GLYCOSYL_HYDROL_F17"/>
    <property type="match status" value="1"/>
</dbReference>
<evidence type="ECO:0000313" key="21">
    <source>
        <dbReference type="EMBL" id="CAL1359416.1"/>
    </source>
</evidence>
<evidence type="ECO:0000259" key="20">
    <source>
        <dbReference type="SMART" id="SM00768"/>
    </source>
</evidence>
<evidence type="ECO:0000256" key="5">
    <source>
        <dbReference type="ARBA" id="ARBA00022475"/>
    </source>
</evidence>
<keyword evidence="10" id="KW-0472">Membrane</keyword>
<evidence type="ECO:0000256" key="4">
    <source>
        <dbReference type="ARBA" id="ARBA00012780"/>
    </source>
</evidence>
<dbReference type="SMART" id="SM00768">
    <property type="entry name" value="X8"/>
    <property type="match status" value="1"/>
</dbReference>
<keyword evidence="7 19" id="KW-0732">Signal</keyword>
<keyword evidence="22" id="KW-1185">Reference proteome</keyword>
<dbReference type="GO" id="GO:0042973">
    <property type="term" value="F:glucan endo-1,3-beta-D-glucosidase activity"/>
    <property type="evidence" value="ECO:0007669"/>
    <property type="project" value="UniProtKB-EC"/>
</dbReference>
<proteinExistence type="inferred from homology"/>
<dbReference type="FunFam" id="1.20.58.1040:FF:000002">
    <property type="entry name" value="Glucan endo-1,3-beta-glucosidase 8"/>
    <property type="match status" value="1"/>
</dbReference>
<comment type="catalytic activity">
    <reaction evidence="1">
        <text>Hydrolysis of (1-&gt;3)-beta-D-glucosidic linkages in (1-&gt;3)-beta-D-glucans.</text>
        <dbReference type="EC" id="3.2.1.39"/>
    </reaction>
</comment>
<name>A0AAV2CV17_9ROSI</name>